<evidence type="ECO:0000313" key="4">
    <source>
        <dbReference type="Proteomes" id="UP000031036"/>
    </source>
</evidence>
<dbReference type="Proteomes" id="UP000031036">
    <property type="component" value="Unassembled WGS sequence"/>
</dbReference>
<sequence>MKDIRAQNQTAQKRPTYQGPRILVFGDRQAAKDGTQTSNDNKKGTCHESSGSAEEKLATEGTQEEQIHQLWSLKFDIDVEHYSKYVIRGKRIKNMQAFNQLKKFYQTQKLDEKLKEVEQKMEGYLKERTRKMQQYNALRFSLDSDPVEIPLPEGSSVPTVAMTPSGTPIPSICLIQQARPGILRYPKPVSENADSRREPPGPPVGLPPRLEVDFKREVFEHSRKVRFAEGKDQLMGRESKDCGDNEPDDRPTILIEGSGSKVGSSSVMQSSLVTGSSRTFSMLPSSLRLPIRVPPPPPDLRTSLIILEELWTGWRFQWGPAH</sequence>
<organism evidence="3 4">
    <name type="scientific">Toxocara canis</name>
    <name type="common">Canine roundworm</name>
    <dbReference type="NCBI Taxonomy" id="6265"/>
    <lineage>
        <taxon>Eukaryota</taxon>
        <taxon>Metazoa</taxon>
        <taxon>Ecdysozoa</taxon>
        <taxon>Nematoda</taxon>
        <taxon>Chromadorea</taxon>
        <taxon>Rhabditida</taxon>
        <taxon>Spirurina</taxon>
        <taxon>Ascaridomorpha</taxon>
        <taxon>Ascaridoidea</taxon>
        <taxon>Toxocaridae</taxon>
        <taxon>Toxocara</taxon>
    </lineage>
</organism>
<comment type="caution">
    <text evidence="3">The sequence shown here is derived from an EMBL/GenBank/DDBJ whole genome shotgun (WGS) entry which is preliminary data.</text>
</comment>
<feature type="region of interest" description="Disordered" evidence="2">
    <location>
        <begin position="1"/>
        <end position="61"/>
    </location>
</feature>
<evidence type="ECO:0000313" key="3">
    <source>
        <dbReference type="EMBL" id="KHN81229.1"/>
    </source>
</evidence>
<dbReference type="STRING" id="6265.A0A0B2VIL5"/>
<feature type="compositionally biased region" description="Polar residues" evidence="2">
    <location>
        <begin position="1"/>
        <end position="15"/>
    </location>
</feature>
<dbReference type="OrthoDB" id="10067323at2759"/>
<gene>
    <name evidence="3" type="ORF">Tcan_08924</name>
</gene>
<evidence type="ECO:0000256" key="2">
    <source>
        <dbReference type="SAM" id="MobiDB-lite"/>
    </source>
</evidence>
<protein>
    <submittedName>
        <fullName evidence="3">Uncharacterized protein</fullName>
    </submittedName>
</protein>
<feature type="region of interest" description="Disordered" evidence="2">
    <location>
        <begin position="186"/>
        <end position="209"/>
    </location>
</feature>
<name>A0A0B2VIL5_TOXCA</name>
<accession>A0A0B2VIL5</accession>
<evidence type="ECO:0000256" key="1">
    <source>
        <dbReference type="SAM" id="Coils"/>
    </source>
</evidence>
<dbReference type="EMBL" id="JPKZ01001556">
    <property type="protein sequence ID" value="KHN81229.1"/>
    <property type="molecule type" value="Genomic_DNA"/>
</dbReference>
<reference evidence="3 4" key="1">
    <citation type="submission" date="2014-11" db="EMBL/GenBank/DDBJ databases">
        <title>Genetic blueprint of the zoonotic pathogen Toxocara canis.</title>
        <authorList>
            <person name="Zhu X.-Q."/>
            <person name="Korhonen P.K."/>
            <person name="Cai H."/>
            <person name="Young N.D."/>
            <person name="Nejsum P."/>
            <person name="von Samson-Himmelstjerna G."/>
            <person name="Boag P.R."/>
            <person name="Tan P."/>
            <person name="Li Q."/>
            <person name="Min J."/>
            <person name="Yang Y."/>
            <person name="Wang X."/>
            <person name="Fang X."/>
            <person name="Hall R.S."/>
            <person name="Hofmann A."/>
            <person name="Sternberg P.W."/>
            <person name="Jex A.R."/>
            <person name="Gasser R.B."/>
        </authorList>
    </citation>
    <scope>NUCLEOTIDE SEQUENCE [LARGE SCALE GENOMIC DNA]</scope>
    <source>
        <strain evidence="3">PN_DK_2014</strain>
    </source>
</reference>
<keyword evidence="4" id="KW-1185">Reference proteome</keyword>
<feature type="coiled-coil region" evidence="1">
    <location>
        <begin position="107"/>
        <end position="134"/>
    </location>
</feature>
<proteinExistence type="predicted"/>
<keyword evidence="1" id="KW-0175">Coiled coil</keyword>
<dbReference type="AlphaFoldDB" id="A0A0B2VIL5"/>